<dbReference type="EMBL" id="AEEC02000006">
    <property type="protein sequence ID" value="EOA05677.1"/>
    <property type="molecule type" value="Genomic_DNA"/>
</dbReference>
<comment type="caution">
    <text evidence="1">The sequence shown here is derived from an EMBL/GenBank/DDBJ whole genome shotgun (WGS) entry which is preliminary data.</text>
</comment>
<evidence type="ECO:0000313" key="2">
    <source>
        <dbReference type="Proteomes" id="UP000006772"/>
    </source>
</evidence>
<sequence>MRINKEIDKLYEAIYSEARYCRDPLVASPWGYEAELTHINLEGDTLSVIFKISGACYSQPHFDMVAGNFSIRSGAVISRRKMLKMYAPDLLKAGVTFDPNFISLSEDAVQYLLEQNEDLFKSEAMASCESYFRSAAFHIWLRDGALILTPGFSHPNSICFKAYSIRPS</sequence>
<organism evidence="1 2">
    <name type="scientific">Herbaspirillum frisingense GSF30</name>
    <dbReference type="NCBI Taxonomy" id="864073"/>
    <lineage>
        <taxon>Bacteria</taxon>
        <taxon>Pseudomonadati</taxon>
        <taxon>Pseudomonadota</taxon>
        <taxon>Betaproteobacteria</taxon>
        <taxon>Burkholderiales</taxon>
        <taxon>Oxalobacteraceae</taxon>
        <taxon>Herbaspirillum</taxon>
    </lineage>
</organism>
<gene>
    <name evidence="1" type="ORF">HFRIS_006278</name>
</gene>
<reference evidence="1 2" key="1">
    <citation type="journal article" date="2013" name="Front. Microbiol.">
        <title>The genome of the endophytic bacterium H. frisingense GSF30(T) identifies diverse strategies in the Herbaspirillum genus to interact with plants.</title>
        <authorList>
            <person name="Straub D."/>
            <person name="Rothballer M."/>
            <person name="Hartmann A."/>
            <person name="Ludewig U."/>
        </authorList>
    </citation>
    <scope>NUCLEOTIDE SEQUENCE [LARGE SCALE GENOMIC DNA]</scope>
    <source>
        <strain evidence="1 2">GSF30</strain>
    </source>
</reference>
<dbReference type="Proteomes" id="UP000006772">
    <property type="component" value="Unassembled WGS sequence"/>
</dbReference>
<evidence type="ECO:0000313" key="1">
    <source>
        <dbReference type="EMBL" id="EOA05677.1"/>
    </source>
</evidence>
<accession>A0AAI9N4X4</accession>
<dbReference type="AlphaFoldDB" id="A0AAI9N4X4"/>
<name>A0AAI9N4X4_9BURK</name>
<proteinExistence type="predicted"/>
<protein>
    <submittedName>
        <fullName evidence="1">Uncharacterized protein</fullName>
    </submittedName>
</protein>